<organism evidence="1 2">
    <name type="scientific">Kipferlia bialata</name>
    <dbReference type="NCBI Taxonomy" id="797122"/>
    <lineage>
        <taxon>Eukaryota</taxon>
        <taxon>Metamonada</taxon>
        <taxon>Carpediemonas-like organisms</taxon>
        <taxon>Kipferlia</taxon>
    </lineage>
</organism>
<keyword evidence="2" id="KW-1185">Reference proteome</keyword>
<evidence type="ECO:0000313" key="1">
    <source>
        <dbReference type="EMBL" id="GCA63179.1"/>
    </source>
</evidence>
<name>A0A391NXI2_9EUKA</name>
<comment type="caution">
    <text evidence="1">The sequence shown here is derived from an EMBL/GenBank/DDBJ whole genome shotgun (WGS) entry which is preliminary data.</text>
</comment>
<sequence length="160" mass="18230">MQGYNRNGTHHVHFGGYPPHSMQYREGEWQKEPTVWKLYPKEIKTTYTTLGVPLSGTHEILFTQLQGVPVSTDYLLPKCWLLDSVSQDVVPLYPLPLRVEFGTMSTLITAKCVMLNRDTLLVLYPHTTLLLNIEPDLLSPESHTSMEGGSQWCEAERENV</sequence>
<protein>
    <submittedName>
        <fullName evidence="1">Uncharacterized protein</fullName>
    </submittedName>
</protein>
<proteinExistence type="predicted"/>
<dbReference type="Proteomes" id="UP000265618">
    <property type="component" value="Unassembled WGS sequence"/>
</dbReference>
<gene>
    <name evidence="1" type="ORF">KIPB_008325</name>
</gene>
<accession>A0A391NXI2</accession>
<dbReference type="EMBL" id="BDIP01002548">
    <property type="protein sequence ID" value="GCA63179.1"/>
    <property type="molecule type" value="Genomic_DNA"/>
</dbReference>
<dbReference type="AlphaFoldDB" id="A0A391NXI2"/>
<reference evidence="1 2" key="1">
    <citation type="journal article" date="2018" name="PLoS ONE">
        <title>The draft genome of Kipferlia bialata reveals reductive genome evolution in fornicate parasites.</title>
        <authorList>
            <person name="Tanifuji G."/>
            <person name="Takabayashi S."/>
            <person name="Kume K."/>
            <person name="Takagi M."/>
            <person name="Nakayama T."/>
            <person name="Kamikawa R."/>
            <person name="Inagaki Y."/>
            <person name="Hashimoto T."/>
        </authorList>
    </citation>
    <scope>NUCLEOTIDE SEQUENCE [LARGE SCALE GENOMIC DNA]</scope>
    <source>
        <strain evidence="1">NY0173</strain>
    </source>
</reference>
<evidence type="ECO:0000313" key="2">
    <source>
        <dbReference type="Proteomes" id="UP000265618"/>
    </source>
</evidence>